<evidence type="ECO:0000256" key="1">
    <source>
        <dbReference type="ARBA" id="ARBA00001602"/>
    </source>
</evidence>
<evidence type="ECO:0000313" key="9">
    <source>
        <dbReference type="Proteomes" id="UP000094669"/>
    </source>
</evidence>
<dbReference type="EMBL" id="MCRM02000008">
    <property type="protein sequence ID" value="PNV75214.1"/>
    <property type="molecule type" value="Genomic_DNA"/>
</dbReference>
<keyword evidence="3 7" id="KW-0133">Cell shape</keyword>
<organism evidence="8 9">
    <name type="scientific">Leptospira inadai serovar Lyme</name>
    <dbReference type="NCBI Taxonomy" id="293084"/>
    <lineage>
        <taxon>Bacteria</taxon>
        <taxon>Pseudomonadati</taxon>
        <taxon>Spirochaetota</taxon>
        <taxon>Spirochaetia</taxon>
        <taxon>Leptospirales</taxon>
        <taxon>Leptospiraceae</taxon>
        <taxon>Leptospira</taxon>
    </lineage>
</organism>
<protein>
    <recommendedName>
        <fullName evidence="2 7">Glutamate racemase</fullName>
        <ecNumber evidence="2 7">5.1.1.3</ecNumber>
    </recommendedName>
</protein>
<accession>A0ABX4YJ86</accession>
<dbReference type="RefSeq" id="WP_010411934.1">
    <property type="nucleotide sequence ID" value="NZ_MCRM02000008.1"/>
</dbReference>
<dbReference type="InterPro" id="IPR015942">
    <property type="entry name" value="Asp/Glu/hydantoin_racemase"/>
</dbReference>
<dbReference type="PANTHER" id="PTHR21198">
    <property type="entry name" value="GLUTAMATE RACEMASE"/>
    <property type="match status" value="1"/>
</dbReference>
<dbReference type="Pfam" id="PF01177">
    <property type="entry name" value="Asp_Glu_race"/>
    <property type="match status" value="1"/>
</dbReference>
<comment type="catalytic activity">
    <reaction evidence="1 7">
        <text>L-glutamate = D-glutamate</text>
        <dbReference type="Rhea" id="RHEA:12813"/>
        <dbReference type="ChEBI" id="CHEBI:29985"/>
        <dbReference type="ChEBI" id="CHEBI:29986"/>
        <dbReference type="EC" id="5.1.1.3"/>
    </reaction>
</comment>
<comment type="pathway">
    <text evidence="7">Cell wall biogenesis; peptidoglycan biosynthesis.</text>
</comment>
<keyword evidence="9" id="KW-1185">Reference proteome</keyword>
<dbReference type="Gene3D" id="3.40.50.1860">
    <property type="match status" value="2"/>
</dbReference>
<reference evidence="8" key="1">
    <citation type="submission" date="2018-01" db="EMBL/GenBank/DDBJ databases">
        <title>Genomic characterization of Leptospira inadai serogroup Lyme isolated from captured rat in Brazil and comparative analysis with human reference strain.</title>
        <authorList>
            <person name="Moreno L.Z."/>
            <person name="Loureiro A.P."/>
            <person name="Miraglia F."/>
            <person name="Kremer F.S."/>
            <person name="Eslabao M.R."/>
            <person name="Dellagostin O.A."/>
            <person name="Lilenbaum W."/>
            <person name="Moreno A.M."/>
        </authorList>
    </citation>
    <scope>NUCLEOTIDE SEQUENCE [LARGE SCALE GENOMIC DNA]</scope>
    <source>
        <strain evidence="8">M34/99</strain>
    </source>
</reference>
<keyword evidence="4 7" id="KW-0573">Peptidoglycan synthesis</keyword>
<name>A0ABX4YJ86_9LEPT</name>
<dbReference type="InterPro" id="IPR004391">
    <property type="entry name" value="Glu_race"/>
</dbReference>
<dbReference type="NCBIfam" id="TIGR00067">
    <property type="entry name" value="glut_race"/>
    <property type="match status" value="1"/>
</dbReference>
<evidence type="ECO:0000256" key="6">
    <source>
        <dbReference type="ARBA" id="ARBA00023316"/>
    </source>
</evidence>
<dbReference type="SUPFAM" id="SSF53681">
    <property type="entry name" value="Aspartate/glutamate racemase"/>
    <property type="match status" value="2"/>
</dbReference>
<comment type="caution">
    <text evidence="8">The sequence shown here is derived from an EMBL/GenBank/DDBJ whole genome shotgun (WGS) entry which is preliminary data.</text>
</comment>
<comment type="function">
    <text evidence="7">Provides the (R)-glutamate required for cell wall biosynthesis.</text>
</comment>
<comment type="similarity">
    <text evidence="7">Belongs to the aspartate/glutamate racemases family.</text>
</comment>
<dbReference type="PANTHER" id="PTHR21198:SF3">
    <property type="entry name" value="GLUTAMATE RACEMASE"/>
    <property type="match status" value="1"/>
</dbReference>
<keyword evidence="5 7" id="KW-0413">Isomerase</keyword>
<evidence type="ECO:0000256" key="3">
    <source>
        <dbReference type="ARBA" id="ARBA00022960"/>
    </source>
</evidence>
<evidence type="ECO:0000256" key="5">
    <source>
        <dbReference type="ARBA" id="ARBA00023235"/>
    </source>
</evidence>
<feature type="binding site" evidence="7">
    <location>
        <begin position="79"/>
        <end position="80"/>
    </location>
    <ligand>
        <name>substrate</name>
    </ligand>
</feature>
<dbReference type="HAMAP" id="MF_00258">
    <property type="entry name" value="Glu_racemase"/>
    <property type="match status" value="1"/>
</dbReference>
<feature type="binding site" evidence="7">
    <location>
        <begin position="47"/>
        <end position="48"/>
    </location>
    <ligand>
        <name>substrate</name>
    </ligand>
</feature>
<dbReference type="EC" id="5.1.1.3" evidence="2 7"/>
<keyword evidence="6 7" id="KW-0961">Cell wall biogenesis/degradation</keyword>
<gene>
    <name evidence="7 8" type="primary">murI</name>
    <name evidence="8" type="ORF">BES34_010045</name>
</gene>
<feature type="active site" description="Proton donor/acceptor" evidence="7">
    <location>
        <position position="186"/>
    </location>
</feature>
<proteinExistence type="inferred from homology"/>
<sequence length="256" mass="28215">MENEDAIPIKIGVMDSGMGGLSVLRTLLSLPYRAHYVYYGDLGNAPYGERSTEEVLALTKNVCSELLSQKVNAILLACNTATSAAASELRAELPVPVFGMEPAIKPALSAHPNERIALLATSVTHREEKLRNLKLSLSAEERIVHLNCDGLATLVDLGRFKEAEILLRKILRPVQSEGIRGLVLGCTHYVFLKRLLLSVYPEAILHDGNEGTTKHLIRSLQLERFPGTPGFELFFSGREKGSDAYLLGKRLLHENE</sequence>
<feature type="active site" description="Proton donor/acceptor" evidence="7">
    <location>
        <position position="78"/>
    </location>
</feature>
<evidence type="ECO:0000256" key="7">
    <source>
        <dbReference type="HAMAP-Rule" id="MF_00258"/>
    </source>
</evidence>
<dbReference type="Proteomes" id="UP000094669">
    <property type="component" value="Unassembled WGS sequence"/>
</dbReference>
<evidence type="ECO:0000256" key="2">
    <source>
        <dbReference type="ARBA" id="ARBA00013090"/>
    </source>
</evidence>
<feature type="binding site" evidence="7">
    <location>
        <begin position="187"/>
        <end position="188"/>
    </location>
    <ligand>
        <name>substrate</name>
    </ligand>
</feature>
<evidence type="ECO:0000313" key="8">
    <source>
        <dbReference type="EMBL" id="PNV75214.1"/>
    </source>
</evidence>
<feature type="binding site" evidence="7">
    <location>
        <begin position="15"/>
        <end position="16"/>
    </location>
    <ligand>
        <name>substrate</name>
    </ligand>
</feature>
<dbReference type="InterPro" id="IPR001920">
    <property type="entry name" value="Asp/Glu_race"/>
</dbReference>
<evidence type="ECO:0000256" key="4">
    <source>
        <dbReference type="ARBA" id="ARBA00022984"/>
    </source>
</evidence>